<keyword evidence="7" id="KW-0067">ATP-binding</keyword>
<feature type="domain" description="Signal transduction histidine kinase HWE region" evidence="9">
    <location>
        <begin position="457"/>
        <end position="536"/>
    </location>
</feature>
<dbReference type="InterPro" id="IPR036890">
    <property type="entry name" value="HATPase_C_sf"/>
</dbReference>
<dbReference type="InterPro" id="IPR003018">
    <property type="entry name" value="GAF"/>
</dbReference>
<comment type="caution">
    <text evidence="10">The sequence shown here is derived from an EMBL/GenBank/DDBJ whole genome shotgun (WGS) entry which is preliminary data.</text>
</comment>
<accession>A0ABT1CBY9</accession>
<dbReference type="Pfam" id="PF07536">
    <property type="entry name" value="HWE_HK"/>
    <property type="match status" value="1"/>
</dbReference>
<comment type="catalytic activity">
    <reaction evidence="1">
        <text>ATP + protein L-histidine = ADP + protein N-phospho-L-histidine.</text>
        <dbReference type="EC" id="2.7.13.3"/>
    </reaction>
</comment>
<dbReference type="PANTHER" id="PTHR41523">
    <property type="entry name" value="TWO-COMPONENT SYSTEM SENSOR PROTEIN"/>
    <property type="match status" value="1"/>
</dbReference>
<keyword evidence="5" id="KW-0547">Nucleotide-binding</keyword>
<keyword evidence="11" id="KW-1185">Reference proteome</keyword>
<dbReference type="Pfam" id="PF01590">
    <property type="entry name" value="GAF"/>
    <property type="match status" value="2"/>
</dbReference>
<evidence type="ECO:0000256" key="1">
    <source>
        <dbReference type="ARBA" id="ARBA00000085"/>
    </source>
</evidence>
<sequence length="640" mass="70156">MKSTEVQEQARLRALRASGLLRTTEHRHFQNQIALVRQSLGVPVAVISILEEDRQVFAAHEGLPFPWSEQGETPLTHSFCKHVVTKKAPLVVPDALNDPLVSENLAIRDLDVRAYLGAPLVLPSGEVIGAVAAICGEPRQWTDAERDLLVYIARVVSDEIETRISELKWRTVFTDMQEGLILGEVIRDDTGRVVDWRYSDVNAAWGKLVGLSSDDVIGRTILEVFPGIESEWITDFAFAVDTGETVFVSREVSGLQKWFEGFIRPTGTDTFTLLFTEITDRIKAKQRQDALVRVGDRLREISDMGEAAYVSAEAMAKVLGATRSGFGIIDLASESVEIQPDWCAPGTKSIAGHYQFRDFGSFIDNLKRGETVIIPNVADDPRTAGSAEAFAGMGIVDLVNVPIMERGRLVGIMFVHNQEARPLAPEEVLFVKAIGDRTHAALARYRAEADQQTINREISHRLKNTLSLVQAISSQTLRSIEDRKPVEAFESRVHALSTAHDIMFAQKHKSASLKEVARGSLAAIGQTDRITITGPAVELSPRSALSVALIIHELGTNAMKYGALSNDDGHVTIAWETNGDDLALHWREHGGPSVSEPTRKGFGSKLIQMGLIGSGGVSKRYPETGFEADMAASIIQLEAP</sequence>
<dbReference type="PANTHER" id="PTHR41523:SF8">
    <property type="entry name" value="ETHYLENE RESPONSE SENSOR PROTEIN"/>
    <property type="match status" value="1"/>
</dbReference>
<dbReference type="SUPFAM" id="SSF55781">
    <property type="entry name" value="GAF domain-like"/>
    <property type="match status" value="2"/>
</dbReference>
<dbReference type="SMART" id="SM00911">
    <property type="entry name" value="HWE_HK"/>
    <property type="match status" value="1"/>
</dbReference>
<evidence type="ECO:0000256" key="6">
    <source>
        <dbReference type="ARBA" id="ARBA00022777"/>
    </source>
</evidence>
<evidence type="ECO:0000259" key="9">
    <source>
        <dbReference type="SMART" id="SM00911"/>
    </source>
</evidence>
<evidence type="ECO:0000256" key="2">
    <source>
        <dbReference type="ARBA" id="ARBA00012438"/>
    </source>
</evidence>
<dbReference type="SUPFAM" id="SSF55785">
    <property type="entry name" value="PYP-like sensor domain (PAS domain)"/>
    <property type="match status" value="1"/>
</dbReference>
<dbReference type="InterPro" id="IPR035965">
    <property type="entry name" value="PAS-like_dom_sf"/>
</dbReference>
<name>A0ABT1CBY9_9HYPH</name>
<dbReference type="Gene3D" id="3.30.450.20">
    <property type="entry name" value="PAS domain"/>
    <property type="match status" value="1"/>
</dbReference>
<proteinExistence type="predicted"/>
<feature type="domain" description="GAF" evidence="8">
    <location>
        <begin position="24"/>
        <end position="170"/>
    </location>
</feature>
<keyword evidence="3" id="KW-0597">Phosphoprotein</keyword>
<evidence type="ECO:0000259" key="8">
    <source>
        <dbReference type="SMART" id="SM00065"/>
    </source>
</evidence>
<evidence type="ECO:0000313" key="11">
    <source>
        <dbReference type="Proteomes" id="UP001205906"/>
    </source>
</evidence>
<reference evidence="10 11" key="1">
    <citation type="submission" date="2022-06" db="EMBL/GenBank/DDBJ databases">
        <title>Mesorhizobium sp. strain RP14 Genome sequencing and assembly.</title>
        <authorList>
            <person name="Kim I."/>
        </authorList>
    </citation>
    <scope>NUCLEOTIDE SEQUENCE [LARGE SCALE GENOMIC DNA]</scope>
    <source>
        <strain evidence="11">RP14(2022)</strain>
    </source>
</reference>
<evidence type="ECO:0000256" key="7">
    <source>
        <dbReference type="ARBA" id="ARBA00022840"/>
    </source>
</evidence>
<gene>
    <name evidence="10" type="ORF">NGM99_21320</name>
</gene>
<dbReference type="InterPro" id="IPR029016">
    <property type="entry name" value="GAF-like_dom_sf"/>
</dbReference>
<dbReference type="Proteomes" id="UP001205906">
    <property type="component" value="Unassembled WGS sequence"/>
</dbReference>
<dbReference type="EMBL" id="JAMXQS010000015">
    <property type="protein sequence ID" value="MCO6052334.1"/>
    <property type="molecule type" value="Genomic_DNA"/>
</dbReference>
<dbReference type="RefSeq" id="WP_252822754.1">
    <property type="nucleotide sequence ID" value="NZ_JAMXQS010000015.1"/>
</dbReference>
<evidence type="ECO:0000256" key="3">
    <source>
        <dbReference type="ARBA" id="ARBA00022553"/>
    </source>
</evidence>
<evidence type="ECO:0000256" key="5">
    <source>
        <dbReference type="ARBA" id="ARBA00022741"/>
    </source>
</evidence>
<evidence type="ECO:0000256" key="4">
    <source>
        <dbReference type="ARBA" id="ARBA00022679"/>
    </source>
</evidence>
<keyword evidence="6" id="KW-0418">Kinase</keyword>
<keyword evidence="4" id="KW-0808">Transferase</keyword>
<organism evidence="10 11">
    <name type="scientific">Mesorhizobium liriopis</name>
    <dbReference type="NCBI Taxonomy" id="2953882"/>
    <lineage>
        <taxon>Bacteria</taxon>
        <taxon>Pseudomonadati</taxon>
        <taxon>Pseudomonadota</taxon>
        <taxon>Alphaproteobacteria</taxon>
        <taxon>Hyphomicrobiales</taxon>
        <taxon>Phyllobacteriaceae</taxon>
        <taxon>Mesorhizobium</taxon>
    </lineage>
</organism>
<dbReference type="InterPro" id="IPR011102">
    <property type="entry name" value="Sig_transdc_His_kinase_HWE"/>
</dbReference>
<protein>
    <recommendedName>
        <fullName evidence="2">histidine kinase</fullName>
        <ecNumber evidence="2">2.7.13.3</ecNumber>
    </recommendedName>
</protein>
<dbReference type="SMART" id="SM00065">
    <property type="entry name" value="GAF"/>
    <property type="match status" value="2"/>
</dbReference>
<dbReference type="EC" id="2.7.13.3" evidence="2"/>
<evidence type="ECO:0000313" key="10">
    <source>
        <dbReference type="EMBL" id="MCO6052334.1"/>
    </source>
</evidence>
<dbReference type="Gene3D" id="3.30.450.40">
    <property type="match status" value="2"/>
</dbReference>
<dbReference type="Gene3D" id="3.30.565.10">
    <property type="entry name" value="Histidine kinase-like ATPase, C-terminal domain"/>
    <property type="match status" value="1"/>
</dbReference>
<feature type="domain" description="GAF" evidence="8">
    <location>
        <begin position="303"/>
        <end position="452"/>
    </location>
</feature>